<dbReference type="PANTHER" id="PTHR43302:SF5">
    <property type="entry name" value="TRANSPORTER ARSB-RELATED"/>
    <property type="match status" value="1"/>
</dbReference>
<dbReference type="EMBL" id="NEXO01000071">
    <property type="protein sequence ID" value="PSO04190.1"/>
    <property type="molecule type" value="Genomic_DNA"/>
</dbReference>
<feature type="domain" description="Citrate transporter-like" evidence="8">
    <location>
        <begin position="9"/>
        <end position="275"/>
    </location>
</feature>
<feature type="transmembrane region" description="Helical" evidence="7">
    <location>
        <begin position="214"/>
        <end position="234"/>
    </location>
</feature>
<evidence type="ECO:0000256" key="2">
    <source>
        <dbReference type="ARBA" id="ARBA00022448"/>
    </source>
</evidence>
<evidence type="ECO:0000256" key="6">
    <source>
        <dbReference type="ARBA" id="ARBA00023136"/>
    </source>
</evidence>
<evidence type="ECO:0000256" key="5">
    <source>
        <dbReference type="ARBA" id="ARBA00022989"/>
    </source>
</evidence>
<keyword evidence="6 7" id="KW-0472">Membrane</keyword>
<evidence type="ECO:0000256" key="1">
    <source>
        <dbReference type="ARBA" id="ARBA00004651"/>
    </source>
</evidence>
<dbReference type="GO" id="GO:0005886">
    <property type="term" value="C:plasma membrane"/>
    <property type="evidence" value="ECO:0007669"/>
    <property type="project" value="UniProtKB-SubCell"/>
</dbReference>
<evidence type="ECO:0000256" key="3">
    <source>
        <dbReference type="ARBA" id="ARBA00022475"/>
    </source>
</evidence>
<accession>A0A2R6BZX2</accession>
<keyword evidence="2" id="KW-0813">Transport</keyword>
<evidence type="ECO:0000256" key="7">
    <source>
        <dbReference type="SAM" id="Phobius"/>
    </source>
</evidence>
<keyword evidence="5 7" id="KW-1133">Transmembrane helix</keyword>
<feature type="transmembrane region" description="Helical" evidence="7">
    <location>
        <begin position="254"/>
        <end position="274"/>
    </location>
</feature>
<feature type="transmembrane region" description="Helical" evidence="7">
    <location>
        <begin position="323"/>
        <end position="344"/>
    </location>
</feature>
<comment type="subcellular location">
    <subcellularLocation>
        <location evidence="1">Cell membrane</location>
        <topology evidence="1">Multi-pass membrane protein</topology>
    </subcellularLocation>
</comment>
<dbReference type="PANTHER" id="PTHR43302">
    <property type="entry name" value="TRANSPORTER ARSB-RELATED"/>
    <property type="match status" value="1"/>
</dbReference>
<dbReference type="Pfam" id="PF03600">
    <property type="entry name" value="CitMHS"/>
    <property type="match status" value="1"/>
</dbReference>
<sequence length="345" mass="37734">MRVFYKVFNPAIYLSLAFLFGIAAHFRAINGYSFLRRLLYALKRRVGLLFAVILVTSVFSPFILNDVLILILTPVLVEHSKSTGDDIAPLLVAEVSFTNISSSLTPFGNPQNILLWESSGISALEFVKIAWTPLFVSGVLTAIALLPFRSTKQFDTKSEEASFYPAIYLFLVGFIVFSSDLAKIPSYIALAFCFFVGFAFSLRRLSSFVKEFDLKSLLTLYAFILSVSVASIFLKSLLEPYVQPVASLKQPYSALFVLGVSNVISNVPATQLILSVSSVKPRNAPLLAVEAGLAGNFDPIASLANLLALTIVKKGGLGVKRSILLQLLIGTISYIPALVLNYFAF</sequence>
<evidence type="ECO:0000259" key="8">
    <source>
        <dbReference type="Pfam" id="PF03600"/>
    </source>
</evidence>
<reference evidence="9 10" key="1">
    <citation type="submission" date="2017-04" db="EMBL/GenBank/DDBJ databases">
        <title>Novel microbial lineages endemic to geothermal iron-oxide mats fill important gaps in the evolutionary history of Archaea.</title>
        <authorList>
            <person name="Jay Z.J."/>
            <person name="Beam J.P."/>
            <person name="Dlakic M."/>
            <person name="Rusch D.B."/>
            <person name="Kozubal M.A."/>
            <person name="Inskeep W.P."/>
        </authorList>
    </citation>
    <scope>NUCLEOTIDE SEQUENCE [LARGE SCALE GENOMIC DNA]</scope>
    <source>
        <strain evidence="9">ECH_B_SAG-G16</strain>
    </source>
</reference>
<dbReference type="Proteomes" id="UP000241886">
    <property type="component" value="Unassembled WGS sequence"/>
</dbReference>
<feature type="transmembrane region" description="Helical" evidence="7">
    <location>
        <begin position="47"/>
        <end position="72"/>
    </location>
</feature>
<name>A0A2R6BZX2_9ARCH</name>
<feature type="non-terminal residue" evidence="9">
    <location>
        <position position="345"/>
    </location>
</feature>
<evidence type="ECO:0000256" key="4">
    <source>
        <dbReference type="ARBA" id="ARBA00022692"/>
    </source>
</evidence>
<comment type="caution">
    <text evidence="9">The sequence shown here is derived from an EMBL/GenBank/DDBJ whole genome shotgun (WGS) entry which is preliminary data.</text>
</comment>
<organism evidence="9 10">
    <name type="scientific">Candidatus Marsarchaeota G2 archaeon ECH_B_SAG-G16</name>
    <dbReference type="NCBI Taxonomy" id="1978167"/>
    <lineage>
        <taxon>Archaea</taxon>
        <taxon>Candidatus Marsarchaeota</taxon>
        <taxon>Candidatus Marsarchaeota group 2</taxon>
    </lineage>
</organism>
<keyword evidence="3" id="KW-1003">Cell membrane</keyword>
<evidence type="ECO:0000313" key="10">
    <source>
        <dbReference type="Proteomes" id="UP000241886"/>
    </source>
</evidence>
<gene>
    <name evidence="9" type="ORF">B9Q13_05480</name>
</gene>
<evidence type="ECO:0000313" key="9">
    <source>
        <dbReference type="EMBL" id="PSO04190.1"/>
    </source>
</evidence>
<dbReference type="InterPro" id="IPR004680">
    <property type="entry name" value="Cit_transptr-like_dom"/>
</dbReference>
<proteinExistence type="predicted"/>
<dbReference type="AlphaFoldDB" id="A0A2R6BZX2"/>
<feature type="transmembrane region" description="Helical" evidence="7">
    <location>
        <begin position="12"/>
        <end position="35"/>
    </location>
</feature>
<feature type="transmembrane region" description="Helical" evidence="7">
    <location>
        <begin position="129"/>
        <end position="149"/>
    </location>
</feature>
<feature type="transmembrane region" description="Helical" evidence="7">
    <location>
        <begin position="184"/>
        <end position="202"/>
    </location>
</feature>
<keyword evidence="4 7" id="KW-0812">Transmembrane</keyword>
<protein>
    <recommendedName>
        <fullName evidence="8">Citrate transporter-like domain-containing protein</fullName>
    </recommendedName>
</protein>
<dbReference type="GO" id="GO:0055085">
    <property type="term" value="P:transmembrane transport"/>
    <property type="evidence" value="ECO:0007669"/>
    <property type="project" value="InterPro"/>
</dbReference>
<feature type="transmembrane region" description="Helical" evidence="7">
    <location>
        <begin position="161"/>
        <end position="178"/>
    </location>
</feature>